<evidence type="ECO:0000313" key="1">
    <source>
        <dbReference type="EMBL" id="CAI9741650.1"/>
    </source>
</evidence>
<reference evidence="1" key="1">
    <citation type="submission" date="2023-08" db="EMBL/GenBank/DDBJ databases">
        <authorList>
            <person name="Alioto T."/>
            <person name="Alioto T."/>
            <person name="Gomez Garrido J."/>
        </authorList>
    </citation>
    <scope>NUCLEOTIDE SEQUENCE</scope>
</reference>
<keyword evidence="2" id="KW-1185">Reference proteome</keyword>
<protein>
    <submittedName>
        <fullName evidence="1">Uncharacterized protein</fullName>
    </submittedName>
</protein>
<evidence type="ECO:0000313" key="2">
    <source>
        <dbReference type="Proteomes" id="UP001162480"/>
    </source>
</evidence>
<gene>
    <name evidence="1" type="ORF">OCTVUL_1B006766</name>
</gene>
<dbReference type="EMBL" id="OX597840">
    <property type="protein sequence ID" value="CAI9741650.1"/>
    <property type="molecule type" value="Genomic_DNA"/>
</dbReference>
<organism evidence="1 2">
    <name type="scientific">Octopus vulgaris</name>
    <name type="common">Common octopus</name>
    <dbReference type="NCBI Taxonomy" id="6645"/>
    <lineage>
        <taxon>Eukaryota</taxon>
        <taxon>Metazoa</taxon>
        <taxon>Spiralia</taxon>
        <taxon>Lophotrochozoa</taxon>
        <taxon>Mollusca</taxon>
        <taxon>Cephalopoda</taxon>
        <taxon>Coleoidea</taxon>
        <taxon>Octopodiformes</taxon>
        <taxon>Octopoda</taxon>
        <taxon>Incirrata</taxon>
        <taxon>Octopodidae</taxon>
        <taxon>Octopus</taxon>
    </lineage>
</organism>
<sequence>MHKIRYTHTQDFNMDKTTFSGGNADRKMKPALENPRVFTGFVDADLTFAIQQNGTGQLRLSLKIDSSIIFLFHWNDTPGQLTDQRYKSTGQFTSVFQEQNSLMWGMGVQVSGLVLKEMKVKKTDVIHLGPESLGDSQKVE</sequence>
<proteinExistence type="predicted"/>
<name>A0AA36FJU0_OCTVU</name>
<dbReference type="AlphaFoldDB" id="A0AA36FJU0"/>
<accession>A0AA36FJU0</accession>
<dbReference type="Proteomes" id="UP001162480">
    <property type="component" value="Chromosome 27"/>
</dbReference>